<name>A0A438IY35_VITVI</name>
<evidence type="ECO:0000313" key="6">
    <source>
        <dbReference type="Proteomes" id="UP000288805"/>
    </source>
</evidence>
<dbReference type="InterPro" id="IPR029044">
    <property type="entry name" value="Nucleotide-diphossugar_trans"/>
</dbReference>
<gene>
    <name evidence="5" type="primary">RE1_3053</name>
    <name evidence="5" type="ORF">CK203_017488</name>
</gene>
<dbReference type="EMBL" id="QGNW01000075">
    <property type="protein sequence ID" value="RVX01600.1"/>
    <property type="molecule type" value="Genomic_DNA"/>
</dbReference>
<protein>
    <recommendedName>
        <fullName evidence="3">Hexosyltransferase</fullName>
        <ecNumber evidence="3">2.4.1.-</ecNumber>
    </recommendedName>
</protein>
<comment type="caution">
    <text evidence="5">The sequence shown here is derived from an EMBL/GenBank/DDBJ whole genome shotgun (WGS) entry which is preliminary data.</text>
</comment>
<dbReference type="SUPFAM" id="SSF53448">
    <property type="entry name" value="Nucleotide-diphospho-sugar transferases"/>
    <property type="match status" value="1"/>
</dbReference>
<dbReference type="Proteomes" id="UP000288805">
    <property type="component" value="Unassembled WGS sequence"/>
</dbReference>
<comment type="similarity">
    <text evidence="3">Belongs to the glycosyltransferase 8 family.</text>
</comment>
<dbReference type="SUPFAM" id="SSF56672">
    <property type="entry name" value="DNA/RNA polymerases"/>
    <property type="match status" value="1"/>
</dbReference>
<keyword evidence="1" id="KW-0328">Glycosyltransferase</keyword>
<evidence type="ECO:0000256" key="1">
    <source>
        <dbReference type="ARBA" id="ARBA00022676"/>
    </source>
</evidence>
<dbReference type="CDD" id="cd09272">
    <property type="entry name" value="RNase_HI_RT_Ty1"/>
    <property type="match status" value="1"/>
</dbReference>
<dbReference type="InterPro" id="IPR043502">
    <property type="entry name" value="DNA/RNA_pol_sf"/>
</dbReference>
<keyword evidence="2" id="KW-0808">Transferase</keyword>
<evidence type="ECO:0000256" key="2">
    <source>
        <dbReference type="ARBA" id="ARBA00022679"/>
    </source>
</evidence>
<dbReference type="Pfam" id="PF01501">
    <property type="entry name" value="Glyco_transf_8"/>
    <property type="match status" value="1"/>
</dbReference>
<dbReference type="InterPro" id="IPR002495">
    <property type="entry name" value="Glyco_trans_8"/>
</dbReference>
<dbReference type="PANTHER" id="PTHR11439:SF498">
    <property type="entry name" value="DNAK FAMILY PROTEIN"/>
    <property type="match status" value="1"/>
</dbReference>
<dbReference type="PANTHER" id="PTHR11439">
    <property type="entry name" value="GAG-POL-RELATED RETROTRANSPOSON"/>
    <property type="match status" value="1"/>
</dbReference>
<sequence length="669" mass="76485">MQAAMQHELTALELNKTWELVTLPKNKRTIGCKWVFKVKYKADGTIERHKARLVAKGYTQQEGLDFFDTFSPVAKITSIRLLLAVAAVKQWHLHQLDVNNAFLHGDLHEEVYMELPPGLAVQGEQKVCRLLKSLYGLKQASRQWYAKLSQALLSYGFIQGNSDCSLFIKKSESSFMALLVYVDDVLLASDNILEIERLNTFLDAKFTIKDLGPLKYFLGLEVARSKTGISLCQRKYILDILEDTGLTGSKPAAFPMESTLKLSANDTNFYEDPSGYRRLIGRLLYLTLTRPDLAYSVQVLSQFLAKPAVSHHQAAIRVLRYLKATPGQGLFFPSSSDFQLKGFSDSDWAGCVDTRRSVTGFAIFLGNSLISWKSKKQVTVSRSSAEAEYRALATTTCEIQWLLYALQDLDIKHSQSALLYTDSQSAMSIATNPVQHERTKHIQIDCHLIREKLQQHVIKLFHIPSRLQLADIFTKPLGSLPFHHNLRKMNIINIHFFFSAIHFLLHPLFLGVFHQFQVLLILNTTYEDLWETLRITPATPFAEQDFLNMYFRDVYKPIPLVYNLVLAMLWRHPENVELDKVKVVHYCAAGSKPWRYTGKEDNMQREDIKMLVNKWWEIYNDKSLDYKKTRMMANDYSSVLPGEQVNLEPFIAALSEVGHVEFVRAPSAA</sequence>
<dbReference type="Gene3D" id="3.90.550.10">
    <property type="entry name" value="Spore Coat Polysaccharide Biosynthesis Protein SpsA, Chain A"/>
    <property type="match status" value="1"/>
</dbReference>
<dbReference type="InterPro" id="IPR013103">
    <property type="entry name" value="RVT_2"/>
</dbReference>
<dbReference type="EC" id="2.4.1.-" evidence="3"/>
<feature type="domain" description="Reverse transcriptase Ty1/copia-type" evidence="4">
    <location>
        <begin position="15"/>
        <end position="257"/>
    </location>
</feature>
<organism evidence="5 6">
    <name type="scientific">Vitis vinifera</name>
    <name type="common">Grape</name>
    <dbReference type="NCBI Taxonomy" id="29760"/>
    <lineage>
        <taxon>Eukaryota</taxon>
        <taxon>Viridiplantae</taxon>
        <taxon>Streptophyta</taxon>
        <taxon>Embryophyta</taxon>
        <taxon>Tracheophyta</taxon>
        <taxon>Spermatophyta</taxon>
        <taxon>Magnoliopsida</taxon>
        <taxon>eudicotyledons</taxon>
        <taxon>Gunneridae</taxon>
        <taxon>Pentapetalae</taxon>
        <taxon>rosids</taxon>
        <taxon>Vitales</taxon>
        <taxon>Vitaceae</taxon>
        <taxon>Viteae</taxon>
        <taxon>Vitis</taxon>
    </lineage>
</organism>
<dbReference type="Pfam" id="PF07727">
    <property type="entry name" value="RVT_2"/>
    <property type="match status" value="1"/>
</dbReference>
<proteinExistence type="inferred from homology"/>
<reference evidence="5 6" key="1">
    <citation type="journal article" date="2018" name="PLoS Genet.">
        <title>Population sequencing reveals clonal diversity and ancestral inbreeding in the grapevine cultivar Chardonnay.</title>
        <authorList>
            <person name="Roach M.J."/>
            <person name="Johnson D.L."/>
            <person name="Bohlmann J."/>
            <person name="van Vuuren H.J."/>
            <person name="Jones S.J."/>
            <person name="Pretorius I.S."/>
            <person name="Schmidt S.A."/>
            <person name="Borneman A.R."/>
        </authorList>
    </citation>
    <scope>NUCLEOTIDE SEQUENCE [LARGE SCALE GENOMIC DNA]</scope>
    <source>
        <strain evidence="6">cv. Chardonnay</strain>
        <tissue evidence="5">Leaf</tissue>
    </source>
</reference>
<accession>A0A438IY35</accession>
<evidence type="ECO:0000259" key="4">
    <source>
        <dbReference type="Pfam" id="PF07727"/>
    </source>
</evidence>
<evidence type="ECO:0000256" key="3">
    <source>
        <dbReference type="RuleBase" id="RU362027"/>
    </source>
</evidence>
<dbReference type="GO" id="GO:0016757">
    <property type="term" value="F:glycosyltransferase activity"/>
    <property type="evidence" value="ECO:0007669"/>
    <property type="project" value="UniProtKB-KW"/>
</dbReference>
<dbReference type="AlphaFoldDB" id="A0A438IY35"/>
<evidence type="ECO:0000313" key="5">
    <source>
        <dbReference type="EMBL" id="RVX01600.1"/>
    </source>
</evidence>